<evidence type="ECO:0000256" key="2">
    <source>
        <dbReference type="ARBA" id="ARBA00022527"/>
    </source>
</evidence>
<keyword evidence="3" id="KW-0808">Transferase</keyword>
<feature type="compositionally biased region" description="Polar residues" evidence="7">
    <location>
        <begin position="66"/>
        <end position="85"/>
    </location>
</feature>
<keyword evidence="10" id="KW-1185">Reference proteome</keyword>
<dbReference type="STRING" id="1314785.A0A165DF32"/>
<evidence type="ECO:0000256" key="1">
    <source>
        <dbReference type="ARBA" id="ARBA00012513"/>
    </source>
</evidence>
<evidence type="ECO:0000313" key="9">
    <source>
        <dbReference type="EMBL" id="KZT04751.1"/>
    </source>
</evidence>
<dbReference type="SMART" id="SM00220">
    <property type="entry name" value="S_TKc"/>
    <property type="match status" value="1"/>
</dbReference>
<feature type="region of interest" description="Disordered" evidence="7">
    <location>
        <begin position="64"/>
        <end position="110"/>
    </location>
</feature>
<keyword evidence="2" id="KW-0723">Serine/threonine-protein kinase</keyword>
<proteinExistence type="predicted"/>
<dbReference type="InParanoid" id="A0A165DF32"/>
<gene>
    <name evidence="9" type="ORF">LAESUDRAFT_715315</name>
</gene>
<dbReference type="PANTHER" id="PTHR45637">
    <property type="entry name" value="FLIPPASE KINASE 1-RELATED"/>
    <property type="match status" value="1"/>
</dbReference>
<keyword evidence="5 9" id="KW-0418">Kinase</keyword>
<dbReference type="InterPro" id="IPR000719">
    <property type="entry name" value="Prot_kinase_dom"/>
</dbReference>
<organism evidence="9 10">
    <name type="scientific">Laetiporus sulphureus 93-53</name>
    <dbReference type="NCBI Taxonomy" id="1314785"/>
    <lineage>
        <taxon>Eukaryota</taxon>
        <taxon>Fungi</taxon>
        <taxon>Dikarya</taxon>
        <taxon>Basidiomycota</taxon>
        <taxon>Agaricomycotina</taxon>
        <taxon>Agaricomycetes</taxon>
        <taxon>Polyporales</taxon>
        <taxon>Laetiporus</taxon>
    </lineage>
</organism>
<dbReference type="Proteomes" id="UP000076871">
    <property type="component" value="Unassembled WGS sequence"/>
</dbReference>
<keyword evidence="6" id="KW-0067">ATP-binding</keyword>
<evidence type="ECO:0000256" key="3">
    <source>
        <dbReference type="ARBA" id="ARBA00022679"/>
    </source>
</evidence>
<evidence type="ECO:0000256" key="5">
    <source>
        <dbReference type="ARBA" id="ARBA00022777"/>
    </source>
</evidence>
<evidence type="ECO:0000256" key="6">
    <source>
        <dbReference type="ARBA" id="ARBA00022840"/>
    </source>
</evidence>
<feature type="compositionally biased region" description="Polar residues" evidence="7">
    <location>
        <begin position="97"/>
        <end position="106"/>
    </location>
</feature>
<keyword evidence="4" id="KW-0547">Nucleotide-binding</keyword>
<dbReference type="RefSeq" id="XP_040762491.1">
    <property type="nucleotide sequence ID" value="XM_040907138.1"/>
</dbReference>
<dbReference type="SUPFAM" id="SSF56112">
    <property type="entry name" value="Protein kinase-like (PK-like)"/>
    <property type="match status" value="1"/>
</dbReference>
<reference evidence="9 10" key="1">
    <citation type="journal article" date="2016" name="Mol. Biol. Evol.">
        <title>Comparative Genomics of Early-Diverging Mushroom-Forming Fungi Provides Insights into the Origins of Lignocellulose Decay Capabilities.</title>
        <authorList>
            <person name="Nagy L.G."/>
            <person name="Riley R."/>
            <person name="Tritt A."/>
            <person name="Adam C."/>
            <person name="Daum C."/>
            <person name="Floudas D."/>
            <person name="Sun H."/>
            <person name="Yadav J.S."/>
            <person name="Pangilinan J."/>
            <person name="Larsson K.H."/>
            <person name="Matsuura K."/>
            <person name="Barry K."/>
            <person name="Labutti K."/>
            <person name="Kuo R."/>
            <person name="Ohm R.A."/>
            <person name="Bhattacharya S.S."/>
            <person name="Shirouzu T."/>
            <person name="Yoshinaga Y."/>
            <person name="Martin F.M."/>
            <person name="Grigoriev I.V."/>
            <person name="Hibbett D.S."/>
        </authorList>
    </citation>
    <scope>NUCLEOTIDE SEQUENCE [LARGE SCALE GENOMIC DNA]</scope>
    <source>
        <strain evidence="9 10">93-53</strain>
    </source>
</reference>
<dbReference type="Gene3D" id="1.10.510.10">
    <property type="entry name" value="Transferase(Phosphotransferase) domain 1"/>
    <property type="match status" value="1"/>
</dbReference>
<dbReference type="Gene3D" id="3.30.200.20">
    <property type="entry name" value="Phosphorylase Kinase, domain 1"/>
    <property type="match status" value="2"/>
</dbReference>
<accession>A0A165DF32</accession>
<sequence length="313" mass="34305">MWELVTCLPVLDASVSRLGSHTGPTIFLLFMASRLPFHSFVVSHLGPTQLPSSLWAHGDSLPLIPSGTQESDRGTNSLETISPASSRDRPTRPQPQRAHSTTSVSGNKMKDRVLNANMTVDEPGRVAFRRTYSSHSIKVEVGPSSFQKIKMLGRGDVGKVYLVREKKSGKLFVMKVLSKKSEQYLYFCMEYCMGGEFSHVLQSRPGKCLSEDAARLYAAEITAALEYLHLMGFICQDLKPENRVGGVGTSTVSVVEHDCEVLGVPAANDIITAGHALFVAVGIAGDGCTQQNFERSWVVTKATEDLQCRRKNI</sequence>
<evidence type="ECO:0000256" key="7">
    <source>
        <dbReference type="SAM" id="MobiDB-lite"/>
    </source>
</evidence>
<dbReference type="GeneID" id="63824167"/>
<dbReference type="GO" id="GO:0005524">
    <property type="term" value="F:ATP binding"/>
    <property type="evidence" value="ECO:0007669"/>
    <property type="project" value="UniProtKB-KW"/>
</dbReference>
<evidence type="ECO:0000256" key="4">
    <source>
        <dbReference type="ARBA" id="ARBA00022741"/>
    </source>
</evidence>
<dbReference type="OrthoDB" id="432483at2759"/>
<dbReference type="EMBL" id="KV427634">
    <property type="protein sequence ID" value="KZT04751.1"/>
    <property type="molecule type" value="Genomic_DNA"/>
</dbReference>
<dbReference type="PROSITE" id="PS50011">
    <property type="entry name" value="PROTEIN_KINASE_DOM"/>
    <property type="match status" value="1"/>
</dbReference>
<feature type="domain" description="Protein kinase" evidence="8">
    <location>
        <begin position="146"/>
        <end position="313"/>
    </location>
</feature>
<dbReference type="Pfam" id="PF00069">
    <property type="entry name" value="Pkinase"/>
    <property type="match status" value="1"/>
</dbReference>
<dbReference type="AlphaFoldDB" id="A0A165DF32"/>
<protein>
    <recommendedName>
        <fullName evidence="1">non-specific serine/threonine protein kinase</fullName>
        <ecNumber evidence="1">2.7.11.1</ecNumber>
    </recommendedName>
</protein>
<dbReference type="InterPro" id="IPR011009">
    <property type="entry name" value="Kinase-like_dom_sf"/>
</dbReference>
<evidence type="ECO:0000313" key="10">
    <source>
        <dbReference type="Proteomes" id="UP000076871"/>
    </source>
</evidence>
<dbReference type="GO" id="GO:0004674">
    <property type="term" value="F:protein serine/threonine kinase activity"/>
    <property type="evidence" value="ECO:0007669"/>
    <property type="project" value="UniProtKB-KW"/>
</dbReference>
<name>A0A165DF32_9APHY</name>
<dbReference type="EC" id="2.7.11.1" evidence="1"/>
<evidence type="ECO:0000259" key="8">
    <source>
        <dbReference type="PROSITE" id="PS50011"/>
    </source>
</evidence>